<comment type="caution">
    <text evidence="1">The sequence shown here is derived from an EMBL/GenBank/DDBJ whole genome shotgun (WGS) entry which is preliminary data.</text>
</comment>
<dbReference type="EMBL" id="CM039170">
    <property type="protein sequence ID" value="KAH9801933.1"/>
    <property type="molecule type" value="Genomic_DNA"/>
</dbReference>
<gene>
    <name evidence="1" type="ORF">KPL71_001209</name>
</gene>
<evidence type="ECO:0000313" key="1">
    <source>
        <dbReference type="EMBL" id="KAH9801933.1"/>
    </source>
</evidence>
<organism evidence="1 2">
    <name type="scientific">Citrus sinensis</name>
    <name type="common">Sweet orange</name>
    <name type="synonym">Citrus aurantium var. sinensis</name>
    <dbReference type="NCBI Taxonomy" id="2711"/>
    <lineage>
        <taxon>Eukaryota</taxon>
        <taxon>Viridiplantae</taxon>
        <taxon>Streptophyta</taxon>
        <taxon>Embryophyta</taxon>
        <taxon>Tracheophyta</taxon>
        <taxon>Spermatophyta</taxon>
        <taxon>Magnoliopsida</taxon>
        <taxon>eudicotyledons</taxon>
        <taxon>Gunneridae</taxon>
        <taxon>Pentapetalae</taxon>
        <taxon>rosids</taxon>
        <taxon>malvids</taxon>
        <taxon>Sapindales</taxon>
        <taxon>Rutaceae</taxon>
        <taxon>Aurantioideae</taxon>
        <taxon>Citrus</taxon>
    </lineage>
</organism>
<keyword evidence="2" id="KW-1185">Reference proteome</keyword>
<dbReference type="Proteomes" id="UP000829398">
    <property type="component" value="Chromosome 1"/>
</dbReference>
<accession>A0ACB8NUV1</accession>
<reference evidence="2" key="1">
    <citation type="journal article" date="2023" name="Hortic. Res.">
        <title>A chromosome-level phased genome enabling allele-level studies in sweet orange: a case study on citrus Huanglongbing tolerance.</title>
        <authorList>
            <person name="Wu B."/>
            <person name="Yu Q."/>
            <person name="Deng Z."/>
            <person name="Duan Y."/>
            <person name="Luo F."/>
            <person name="Gmitter F. Jr."/>
        </authorList>
    </citation>
    <scope>NUCLEOTIDE SEQUENCE [LARGE SCALE GENOMIC DNA]</scope>
    <source>
        <strain evidence="2">cv. Valencia</strain>
    </source>
</reference>
<evidence type="ECO:0000313" key="2">
    <source>
        <dbReference type="Proteomes" id="UP000829398"/>
    </source>
</evidence>
<name>A0ACB8NUV1_CITSI</name>
<sequence>MTFVKRALQVHPSCPGAIRLGIGLCRYKLGQLGKARQAFQRALQLDPENVEALVALAVMDLQANEAAGIRKGMEKMQRAFEIYPYCAMALNYLANHFFFTGQHFLVEQLTETALAVTNHGPTKSHSYYNLARSYHSKDSYNVSFVICSTASCPPPPPPQIITWVSGTGLGQVQLKLGDFRSALTNFEKVLEIYPDNCETLKALGHIYVQLGQIEKAQELLRKAAKIDPRDAQAFIDLGELLISSDTGAALDAFKTARTLLKKAGEEVPIEVLNNIGVIHFEKGEFEHFVLCVFFWVMEFVYLSLTPDSFDVLVVQSAHQSFKDALGDGIWLTLLDSKTKTYVIDASASMLQFKDMQLFHRFENDGNHVELPWNKVTVLFNLARLLEQIHDTVAASVLYRLILFKVDYVDAYLRLAAIAKARNNLQLSIELVNEALKVNGKYPNALSMLGDLELKNDDWVKAKETFRAASDATDGKDSYATLSLLNIHLICLVGFGKGNWNYFAALRNEKRAPKLEATHLEKAKELYTRDDKSQSGSGSGKAKPGLDFAMATQVIVQHTSNLYAANGAGVVLAEKGQFDVSKDLFTQYQNCLRKFYYNTDAQILLYLARTHYEAEQWQDCKKSLLRAIHLAPSNYTLRFDAGVAMQKFSASTLQKTRRTADEVRSTVAELENAVRVFSHLSAASNLHLHGFDEKKINTHVEYCKHLLDAAKIHREAAEREEQQNRQRQEAARQAALAEEARRKAEEQKKYLEQWRSSTPASKRRERSENDDDEVGHSEKRRRKGGKRRKKDKSSRSHYETEYAEADMMDYREEPEDEDASMNYREPIGQMNDQDDDVEENANDRLAAAGLEDSDVDDEMAPSITAARRRQALSESDDDEPFERQLRDNTDELQDSDGELRENDHKSNGGAALDDD</sequence>
<proteinExistence type="predicted"/>
<protein>
    <submittedName>
        <fullName evidence="1">Protein CTR9-like</fullName>
    </submittedName>
</protein>